<proteinExistence type="predicted"/>
<comment type="caution">
    <text evidence="2">The sequence shown here is derived from an EMBL/GenBank/DDBJ whole genome shotgun (WGS) entry which is preliminary data.</text>
</comment>
<reference evidence="2 3" key="1">
    <citation type="journal article" date="2014" name="Genome Announc.">
        <title>Draft genome sequence of Sclerotinia borealis, a psychrophilic plant pathogenic fungus.</title>
        <authorList>
            <person name="Mardanov A.V."/>
            <person name="Beletsky A.V."/>
            <person name="Kadnikov V.V."/>
            <person name="Ignatov A.N."/>
            <person name="Ravin N.V."/>
        </authorList>
    </citation>
    <scope>NUCLEOTIDE SEQUENCE [LARGE SCALE GENOMIC DNA]</scope>
    <source>
        <strain evidence="3">F-4157</strain>
    </source>
</reference>
<protein>
    <submittedName>
        <fullName evidence="2">Uncharacterized protein</fullName>
    </submittedName>
</protein>
<sequence>MVKSIAVRWEIGQGIEDDWYDTICGPRVAVDRLLQMMCERGWRDRLVVVYDALEGGDGVGVGSELRDREGSPILGELNEEE</sequence>
<name>W9CRK6_SCLBF</name>
<dbReference type="HOGENOM" id="CLU_2575234_0_0_1"/>
<accession>W9CRK6</accession>
<evidence type="ECO:0000313" key="3">
    <source>
        <dbReference type="Proteomes" id="UP000019487"/>
    </source>
</evidence>
<dbReference type="AlphaFoldDB" id="W9CRK6"/>
<evidence type="ECO:0000256" key="1">
    <source>
        <dbReference type="SAM" id="MobiDB-lite"/>
    </source>
</evidence>
<gene>
    <name evidence="2" type="ORF">SBOR_2483</name>
</gene>
<keyword evidence="3" id="KW-1185">Reference proteome</keyword>
<feature type="region of interest" description="Disordered" evidence="1">
    <location>
        <begin position="58"/>
        <end position="81"/>
    </location>
</feature>
<dbReference type="OrthoDB" id="3541927at2759"/>
<organism evidence="2 3">
    <name type="scientific">Sclerotinia borealis (strain F-4128)</name>
    <dbReference type="NCBI Taxonomy" id="1432307"/>
    <lineage>
        <taxon>Eukaryota</taxon>
        <taxon>Fungi</taxon>
        <taxon>Dikarya</taxon>
        <taxon>Ascomycota</taxon>
        <taxon>Pezizomycotina</taxon>
        <taxon>Leotiomycetes</taxon>
        <taxon>Helotiales</taxon>
        <taxon>Sclerotiniaceae</taxon>
        <taxon>Sclerotinia</taxon>
    </lineage>
</organism>
<evidence type="ECO:0000313" key="2">
    <source>
        <dbReference type="EMBL" id="ESZ97125.1"/>
    </source>
</evidence>
<dbReference type="Proteomes" id="UP000019487">
    <property type="component" value="Unassembled WGS sequence"/>
</dbReference>
<dbReference type="EMBL" id="AYSA01000101">
    <property type="protein sequence ID" value="ESZ97125.1"/>
    <property type="molecule type" value="Genomic_DNA"/>
</dbReference>